<dbReference type="Proteomes" id="UP000789860">
    <property type="component" value="Unassembled WGS sequence"/>
</dbReference>
<dbReference type="EMBL" id="CAJVPM010041986">
    <property type="protein sequence ID" value="CAG8707896.1"/>
    <property type="molecule type" value="Genomic_DNA"/>
</dbReference>
<sequence>MTCTDTLTPNSTTTTTAITCTDILIPNSTTTTTAMTCTDTFTPTSSLAFTLTETTYTTPTPSCAPIGASCTIANFTLCCNKRCCFVQPDGSIGPG</sequence>
<organism evidence="1 2">
    <name type="scientific">Scutellospora calospora</name>
    <dbReference type="NCBI Taxonomy" id="85575"/>
    <lineage>
        <taxon>Eukaryota</taxon>
        <taxon>Fungi</taxon>
        <taxon>Fungi incertae sedis</taxon>
        <taxon>Mucoromycota</taxon>
        <taxon>Glomeromycotina</taxon>
        <taxon>Glomeromycetes</taxon>
        <taxon>Diversisporales</taxon>
        <taxon>Gigasporaceae</taxon>
        <taxon>Scutellospora</taxon>
    </lineage>
</organism>
<reference evidence="1" key="1">
    <citation type="submission" date="2021-06" db="EMBL/GenBank/DDBJ databases">
        <authorList>
            <person name="Kallberg Y."/>
            <person name="Tangrot J."/>
            <person name="Rosling A."/>
        </authorList>
    </citation>
    <scope>NUCLEOTIDE SEQUENCE</scope>
    <source>
        <strain evidence="1">AU212A</strain>
    </source>
</reference>
<protein>
    <submittedName>
        <fullName evidence="1">1963_t:CDS:1</fullName>
    </submittedName>
</protein>
<accession>A0ACA9PGX1</accession>
<feature type="non-terminal residue" evidence="1">
    <location>
        <position position="95"/>
    </location>
</feature>
<evidence type="ECO:0000313" key="1">
    <source>
        <dbReference type="EMBL" id="CAG8707896.1"/>
    </source>
</evidence>
<name>A0ACA9PGX1_9GLOM</name>
<proteinExistence type="predicted"/>
<feature type="non-terminal residue" evidence="1">
    <location>
        <position position="1"/>
    </location>
</feature>
<evidence type="ECO:0000313" key="2">
    <source>
        <dbReference type="Proteomes" id="UP000789860"/>
    </source>
</evidence>
<keyword evidence="2" id="KW-1185">Reference proteome</keyword>
<comment type="caution">
    <text evidence="1">The sequence shown here is derived from an EMBL/GenBank/DDBJ whole genome shotgun (WGS) entry which is preliminary data.</text>
</comment>
<gene>
    <name evidence="1" type="ORF">SCALOS_LOCUS10755</name>
</gene>